<keyword evidence="2" id="KW-1003">Cell membrane</keyword>
<evidence type="ECO:0000256" key="2">
    <source>
        <dbReference type="ARBA" id="ARBA00022475"/>
    </source>
</evidence>
<dbReference type="GO" id="GO:0005886">
    <property type="term" value="C:plasma membrane"/>
    <property type="evidence" value="ECO:0007669"/>
    <property type="project" value="UniProtKB-SubCell"/>
</dbReference>
<keyword evidence="4 6" id="KW-1133">Transmembrane helix</keyword>
<dbReference type="Pfam" id="PF07690">
    <property type="entry name" value="MFS_1"/>
    <property type="match status" value="1"/>
</dbReference>
<evidence type="ECO:0000256" key="1">
    <source>
        <dbReference type="ARBA" id="ARBA00004429"/>
    </source>
</evidence>
<dbReference type="GO" id="GO:0022857">
    <property type="term" value="F:transmembrane transporter activity"/>
    <property type="evidence" value="ECO:0007669"/>
    <property type="project" value="InterPro"/>
</dbReference>
<protein>
    <submittedName>
        <fullName evidence="7">FHS family L-fucose permease-like MFS transporter</fullName>
    </submittedName>
</protein>
<proteinExistence type="predicted"/>
<keyword evidence="8" id="KW-1185">Reference proteome</keyword>
<feature type="transmembrane region" description="Helical" evidence="6">
    <location>
        <begin position="352"/>
        <end position="372"/>
    </location>
</feature>
<feature type="transmembrane region" description="Helical" evidence="6">
    <location>
        <begin position="318"/>
        <end position="340"/>
    </location>
</feature>
<keyword evidence="3 6" id="KW-0812">Transmembrane</keyword>
<evidence type="ECO:0000256" key="5">
    <source>
        <dbReference type="ARBA" id="ARBA00023136"/>
    </source>
</evidence>
<dbReference type="InterPro" id="IPR050375">
    <property type="entry name" value="MFS_TsgA-like"/>
</dbReference>
<dbReference type="Proteomes" id="UP000570514">
    <property type="component" value="Unassembled WGS sequence"/>
</dbReference>
<dbReference type="RefSeq" id="WP_167083478.1">
    <property type="nucleotide sequence ID" value="NZ_BAAADC010000001.1"/>
</dbReference>
<evidence type="ECO:0000256" key="3">
    <source>
        <dbReference type="ARBA" id="ARBA00022692"/>
    </source>
</evidence>
<feature type="transmembrane region" description="Helical" evidence="6">
    <location>
        <begin position="294"/>
        <end position="312"/>
    </location>
</feature>
<evidence type="ECO:0000313" key="7">
    <source>
        <dbReference type="EMBL" id="NIK89385.1"/>
    </source>
</evidence>
<dbReference type="AlphaFoldDB" id="A0A846N1N8"/>
<comment type="caution">
    <text evidence="7">The sequence shown here is derived from an EMBL/GenBank/DDBJ whole genome shotgun (WGS) entry which is preliminary data.</text>
</comment>
<dbReference type="InterPro" id="IPR011701">
    <property type="entry name" value="MFS"/>
</dbReference>
<dbReference type="PANTHER" id="PTHR43702:SF3">
    <property type="entry name" value="PROTEIN TSGA"/>
    <property type="match status" value="1"/>
</dbReference>
<organism evidence="7 8">
    <name type="scientific">Rhizomicrobium palustre</name>
    <dbReference type="NCBI Taxonomy" id="189966"/>
    <lineage>
        <taxon>Bacteria</taxon>
        <taxon>Pseudomonadati</taxon>
        <taxon>Pseudomonadota</taxon>
        <taxon>Alphaproteobacteria</taxon>
        <taxon>Micropepsales</taxon>
        <taxon>Micropepsaceae</taxon>
        <taxon>Rhizomicrobium</taxon>
    </lineage>
</organism>
<sequence length="409" mass="43411">MSGIAAAPKRYVIAFLLTASLVAVWGVGHRLYDGMMPLFVGVLQLSPLQRMAAESIYSFVYLIGAIPAAIYARRFGYKAAILLGMGCVAAGAFTFYPAAETKAFSLLLAAVLTTAIGWVALETAANPLFVAFGSPERGVFRLNLAQCLYPLGAIIGIFASNWITRQGIVLPQAGAHLAIAHPYIVVGGFVLIGAFLIEENEFPAVARERAPGYAAIFTEAARLLKNKLILFAILAEAASVIGMGALWSSPMRFGYILPQDCWFATHSFMASMILFALGRFAGTALMWKLRPTRVLGGFMALAVLAAVLAALSQGTAQGVAGFALSFLLSITWPTILGMALEGRGVEMKTITGLVATGGALGGLVLRPLHFLLGDTMRLNFAVVAAASLFMALFALYACRTKGNSLIKQR</sequence>
<evidence type="ECO:0000313" key="8">
    <source>
        <dbReference type="Proteomes" id="UP000570514"/>
    </source>
</evidence>
<feature type="transmembrane region" description="Helical" evidence="6">
    <location>
        <begin position="79"/>
        <end position="97"/>
    </location>
</feature>
<evidence type="ECO:0000256" key="6">
    <source>
        <dbReference type="SAM" id="Phobius"/>
    </source>
</evidence>
<gene>
    <name evidence="7" type="ORF">FHS83_002703</name>
</gene>
<keyword evidence="5 6" id="KW-0472">Membrane</keyword>
<feature type="transmembrane region" description="Helical" evidence="6">
    <location>
        <begin position="142"/>
        <end position="163"/>
    </location>
</feature>
<accession>A0A846N1N8</accession>
<feature type="transmembrane region" description="Helical" evidence="6">
    <location>
        <begin position="268"/>
        <end position="287"/>
    </location>
</feature>
<feature type="transmembrane region" description="Helical" evidence="6">
    <location>
        <begin position="12"/>
        <end position="32"/>
    </location>
</feature>
<dbReference type="Gene3D" id="1.20.1250.20">
    <property type="entry name" value="MFS general substrate transporter like domains"/>
    <property type="match status" value="2"/>
</dbReference>
<feature type="transmembrane region" description="Helical" evidence="6">
    <location>
        <begin position="175"/>
        <end position="197"/>
    </location>
</feature>
<feature type="transmembrane region" description="Helical" evidence="6">
    <location>
        <begin position="378"/>
        <end position="398"/>
    </location>
</feature>
<feature type="transmembrane region" description="Helical" evidence="6">
    <location>
        <begin position="52"/>
        <end position="72"/>
    </location>
</feature>
<reference evidence="7 8" key="1">
    <citation type="submission" date="2020-03" db="EMBL/GenBank/DDBJ databases">
        <title>Genomic Encyclopedia of Type Strains, Phase IV (KMG-IV): sequencing the most valuable type-strain genomes for metagenomic binning, comparative biology and taxonomic classification.</title>
        <authorList>
            <person name="Goeker M."/>
        </authorList>
    </citation>
    <scope>NUCLEOTIDE SEQUENCE [LARGE SCALE GENOMIC DNA]</scope>
    <source>
        <strain evidence="7 8">DSM 19867</strain>
    </source>
</reference>
<dbReference type="SUPFAM" id="SSF103473">
    <property type="entry name" value="MFS general substrate transporter"/>
    <property type="match status" value="1"/>
</dbReference>
<name>A0A846N1N8_9PROT</name>
<dbReference type="EMBL" id="JAASRM010000001">
    <property type="protein sequence ID" value="NIK89385.1"/>
    <property type="molecule type" value="Genomic_DNA"/>
</dbReference>
<dbReference type="PANTHER" id="PTHR43702">
    <property type="entry name" value="L-FUCOSE-PROTON SYMPORTER"/>
    <property type="match status" value="1"/>
</dbReference>
<evidence type="ECO:0000256" key="4">
    <source>
        <dbReference type="ARBA" id="ARBA00022989"/>
    </source>
</evidence>
<comment type="subcellular location">
    <subcellularLocation>
        <location evidence="1">Cell inner membrane</location>
        <topology evidence="1">Multi-pass membrane protein</topology>
    </subcellularLocation>
</comment>
<feature type="transmembrane region" description="Helical" evidence="6">
    <location>
        <begin position="228"/>
        <end position="248"/>
    </location>
</feature>
<feature type="transmembrane region" description="Helical" evidence="6">
    <location>
        <begin position="103"/>
        <end position="121"/>
    </location>
</feature>
<dbReference type="InterPro" id="IPR036259">
    <property type="entry name" value="MFS_trans_sf"/>
</dbReference>